<dbReference type="EMBL" id="MRTJ01000010">
    <property type="protein sequence ID" value="OMF11384.1"/>
    <property type="molecule type" value="Genomic_DNA"/>
</dbReference>
<dbReference type="Proteomes" id="UP000187134">
    <property type="component" value="Unassembled WGS sequence"/>
</dbReference>
<comment type="caution">
    <text evidence="1">The sequence shown here is derived from an EMBL/GenBank/DDBJ whole genome shotgun (WGS) entry which is preliminary data.</text>
</comment>
<organism evidence="1 2">
    <name type="scientific">Paenibacillus amylolyticus</name>
    <dbReference type="NCBI Taxonomy" id="1451"/>
    <lineage>
        <taxon>Bacteria</taxon>
        <taxon>Bacillati</taxon>
        <taxon>Bacillota</taxon>
        <taxon>Bacilli</taxon>
        <taxon>Bacillales</taxon>
        <taxon>Paenibacillaceae</taxon>
        <taxon>Paenibacillus</taxon>
    </lineage>
</organism>
<proteinExistence type="predicted"/>
<name>A0A1R1BNK8_PAEAM</name>
<dbReference type="AlphaFoldDB" id="A0A1R1BNK8"/>
<evidence type="ECO:0000313" key="2">
    <source>
        <dbReference type="Proteomes" id="UP000187134"/>
    </source>
</evidence>
<evidence type="ECO:0000313" key="1">
    <source>
        <dbReference type="EMBL" id="OMF11384.1"/>
    </source>
</evidence>
<sequence length="119" mass="13103">MAVYLLEIHENLLQTLVPVKYMDVELAYVGGEEGTDVFVGGASIHGELYRHLFHLGPSSGGAGGNQVIHNLDVSSEPYEMRIISNSSAPNHLVIRMYCRSIHGQTLGILSEYQMMKLAD</sequence>
<dbReference type="OrthoDB" id="2643860at2"/>
<accession>A0A1R1BNK8</accession>
<gene>
    <name evidence="1" type="ORF">BK131_20725</name>
</gene>
<dbReference type="RefSeq" id="WP_076333113.1">
    <property type="nucleotide sequence ID" value="NZ_MRTJ01000010.1"/>
</dbReference>
<reference evidence="1 2" key="1">
    <citation type="submission" date="2016-11" db="EMBL/GenBank/DDBJ databases">
        <title>Paenibacillus species isolates.</title>
        <authorList>
            <person name="Beno S.M."/>
        </authorList>
    </citation>
    <scope>NUCLEOTIDE SEQUENCE [LARGE SCALE GENOMIC DNA]</scope>
    <source>
        <strain evidence="1 2">FSL H8-0246</strain>
    </source>
</reference>
<protein>
    <submittedName>
        <fullName evidence="1">Uncharacterized protein</fullName>
    </submittedName>
</protein>